<keyword evidence="2" id="KW-0816">Tricarboxylic acid cycle</keyword>
<evidence type="ECO:0000313" key="5">
    <source>
        <dbReference type="Proteomes" id="UP000784294"/>
    </source>
</evidence>
<dbReference type="GO" id="GO:0006102">
    <property type="term" value="P:isocitrate metabolic process"/>
    <property type="evidence" value="ECO:0007669"/>
    <property type="project" value="TreeGrafter"/>
</dbReference>
<reference evidence="4" key="1">
    <citation type="submission" date="2018-11" db="EMBL/GenBank/DDBJ databases">
        <authorList>
            <consortium name="Pathogen Informatics"/>
        </authorList>
    </citation>
    <scope>NUCLEOTIDE SEQUENCE</scope>
</reference>
<dbReference type="GO" id="GO:0006099">
    <property type="term" value="P:tricarboxylic acid cycle"/>
    <property type="evidence" value="ECO:0007669"/>
    <property type="project" value="UniProtKB-KW"/>
</dbReference>
<dbReference type="Proteomes" id="UP000784294">
    <property type="component" value="Unassembled WGS sequence"/>
</dbReference>
<dbReference type="PROSITE" id="PS00470">
    <property type="entry name" value="IDH_IMDH"/>
    <property type="match status" value="1"/>
</dbReference>
<organism evidence="4 5">
    <name type="scientific">Protopolystoma xenopodis</name>
    <dbReference type="NCBI Taxonomy" id="117903"/>
    <lineage>
        <taxon>Eukaryota</taxon>
        <taxon>Metazoa</taxon>
        <taxon>Spiralia</taxon>
        <taxon>Lophotrochozoa</taxon>
        <taxon>Platyhelminthes</taxon>
        <taxon>Monogenea</taxon>
        <taxon>Polyopisthocotylea</taxon>
        <taxon>Polystomatidea</taxon>
        <taxon>Polystomatidae</taxon>
        <taxon>Protopolystoma</taxon>
    </lineage>
</organism>
<dbReference type="SMART" id="SM01329">
    <property type="entry name" value="Iso_dh"/>
    <property type="match status" value="1"/>
</dbReference>
<dbReference type="EMBL" id="CAAALY010263068">
    <property type="protein sequence ID" value="VEL39940.1"/>
    <property type="molecule type" value="Genomic_DNA"/>
</dbReference>
<evidence type="ECO:0000313" key="4">
    <source>
        <dbReference type="EMBL" id="VEL39940.1"/>
    </source>
</evidence>
<protein>
    <recommendedName>
        <fullName evidence="3">Isopropylmalate dehydrogenase-like domain-containing protein</fullName>
    </recommendedName>
</protein>
<dbReference type="GO" id="GO:0005739">
    <property type="term" value="C:mitochondrion"/>
    <property type="evidence" value="ECO:0007669"/>
    <property type="project" value="TreeGrafter"/>
</dbReference>
<dbReference type="GO" id="GO:0016616">
    <property type="term" value="F:oxidoreductase activity, acting on the CH-OH group of donors, NAD or NADP as acceptor"/>
    <property type="evidence" value="ECO:0007669"/>
    <property type="project" value="InterPro"/>
</dbReference>
<dbReference type="Pfam" id="PF00180">
    <property type="entry name" value="Iso_dh"/>
    <property type="match status" value="1"/>
</dbReference>
<dbReference type="OrthoDB" id="10261637at2759"/>
<evidence type="ECO:0000259" key="3">
    <source>
        <dbReference type="SMART" id="SM01329"/>
    </source>
</evidence>
<comment type="caution">
    <text evidence="4">The sequence shown here is derived from an EMBL/GenBank/DDBJ whole genome shotgun (WGS) entry which is preliminary data.</text>
</comment>
<dbReference type="GO" id="GO:0051287">
    <property type="term" value="F:NAD binding"/>
    <property type="evidence" value="ECO:0007669"/>
    <property type="project" value="InterPro"/>
</dbReference>
<comment type="similarity">
    <text evidence="1">Belongs to the isocitrate and isopropylmalate dehydrogenases family.</text>
</comment>
<keyword evidence="5" id="KW-1185">Reference proteome</keyword>
<dbReference type="Gene3D" id="3.40.718.10">
    <property type="entry name" value="Isopropylmalate Dehydrogenase"/>
    <property type="match status" value="1"/>
</dbReference>
<dbReference type="GO" id="GO:0000287">
    <property type="term" value="F:magnesium ion binding"/>
    <property type="evidence" value="ECO:0007669"/>
    <property type="project" value="InterPro"/>
</dbReference>
<dbReference type="InterPro" id="IPR024084">
    <property type="entry name" value="IsoPropMal-DH-like_dom"/>
</dbReference>
<evidence type="ECO:0000256" key="2">
    <source>
        <dbReference type="ARBA" id="ARBA00022532"/>
    </source>
</evidence>
<dbReference type="InterPro" id="IPR019818">
    <property type="entry name" value="IsoCit/isopropylmalate_DH_CS"/>
</dbReference>
<accession>A0A448XM78</accession>
<feature type="domain" description="Isopropylmalate dehydrogenase-like" evidence="3">
    <location>
        <begin position="1"/>
        <end position="232"/>
    </location>
</feature>
<dbReference type="PANTHER" id="PTHR11835:SF60">
    <property type="entry name" value="ISOCITRATE DEHYDROGENASE [NAD] SUBUNIT, MITOCHONDRIAL"/>
    <property type="match status" value="1"/>
</dbReference>
<dbReference type="AlphaFoldDB" id="A0A448XM78"/>
<dbReference type="PANTHER" id="PTHR11835">
    <property type="entry name" value="DECARBOXYLATING DEHYDROGENASES-ISOCITRATE, ISOPROPYLMALATE, TARTRATE"/>
    <property type="match status" value="1"/>
</dbReference>
<name>A0A448XM78_9PLAT</name>
<dbReference type="SUPFAM" id="SSF53659">
    <property type="entry name" value="Isocitrate/Isopropylmalate dehydrogenase-like"/>
    <property type="match status" value="1"/>
</dbReference>
<sequence>MVIREALSLSTFVQRCYSFPGVTTRHDNIDIVIIRENTEGEYSRLEHENVPGVVESLKIITAKKSRKVAQFAFEYAVKHKRRLVTAVHKANIMKLSDGLFLNVCSEVAKSFPQIEFNSMIIDNCCMQLVSRPHQFDMMVLPNLYGNIVGNVAAGLVGGPGLACGMNLGDKHALFETGTRNSGRSLVGKNVANPFAILLTNADMLGYLVHIFCVYAHYGENSWAGSGFRGSCFHKQTNKLAYDRSLDVDTKTKMLWPSPFGVYKLSPQLDRIVRTT</sequence>
<gene>
    <name evidence="4" type="ORF">PXEA_LOCUS33380</name>
</gene>
<proteinExistence type="inferred from homology"/>
<evidence type="ECO:0000256" key="1">
    <source>
        <dbReference type="ARBA" id="ARBA00007769"/>
    </source>
</evidence>